<evidence type="ECO:0000313" key="1">
    <source>
        <dbReference type="EMBL" id="RUS55093.1"/>
    </source>
</evidence>
<protein>
    <submittedName>
        <fullName evidence="1">Uncharacterized protein</fullName>
    </submittedName>
</protein>
<dbReference type="AlphaFoldDB" id="A0A433RSG0"/>
<accession>A0A433RSG0</accession>
<sequence>MINDLEKTQLTSKVVTATDGIVQVLNENKFTFQETIDLLNGYLHTLNEIVENHPEKKNDLLKMK</sequence>
<reference evidence="1 2" key="1">
    <citation type="submission" date="2014-11" db="EMBL/GenBank/DDBJ databases">
        <title>Genome sequence and analysis of novel Kurthia sp.</title>
        <authorList>
            <person name="Lawson J.N."/>
            <person name="Gonzalez J.E."/>
            <person name="Rinauldi L."/>
            <person name="Xuan Z."/>
            <person name="Firman A."/>
            <person name="Shaddox L."/>
            <person name="Trudeau A."/>
            <person name="Shah S."/>
            <person name="Reiman D."/>
        </authorList>
    </citation>
    <scope>NUCLEOTIDE SEQUENCE [LARGE SCALE GENOMIC DNA]</scope>
    <source>
        <strain evidence="1 2">3B1D</strain>
    </source>
</reference>
<dbReference type="EMBL" id="JTFC01000031">
    <property type="protein sequence ID" value="RUS55093.1"/>
    <property type="molecule type" value="Genomic_DNA"/>
</dbReference>
<dbReference type="Proteomes" id="UP000288623">
    <property type="component" value="Unassembled WGS sequence"/>
</dbReference>
<keyword evidence="2" id="KW-1185">Reference proteome</keyword>
<name>A0A433RSG0_9BACL</name>
<gene>
    <name evidence="1" type="ORF">QI30_09015</name>
</gene>
<proteinExistence type="predicted"/>
<evidence type="ECO:0000313" key="2">
    <source>
        <dbReference type="Proteomes" id="UP000288623"/>
    </source>
</evidence>
<dbReference type="RefSeq" id="WP_126990594.1">
    <property type="nucleotide sequence ID" value="NZ_JTFC01000031.1"/>
</dbReference>
<organism evidence="1 2">
    <name type="scientific">Candidatus Kurthia intestinigallinarum</name>
    <dbReference type="NCBI Taxonomy" id="1562256"/>
    <lineage>
        <taxon>Bacteria</taxon>
        <taxon>Bacillati</taxon>
        <taxon>Bacillota</taxon>
        <taxon>Bacilli</taxon>
        <taxon>Bacillales</taxon>
        <taxon>Caryophanaceae</taxon>
        <taxon>Kurthia</taxon>
    </lineage>
</organism>
<comment type="caution">
    <text evidence="1">The sequence shown here is derived from an EMBL/GenBank/DDBJ whole genome shotgun (WGS) entry which is preliminary data.</text>
</comment>